<reference evidence="8" key="1">
    <citation type="journal article" date="2017" name="Genome Biol.">
        <title>Comparative genomics reveals high biological diversity and specific adaptations in the industrially and medically important fungal genus Aspergillus.</title>
        <authorList>
            <person name="de Vries R.P."/>
            <person name="Riley R."/>
            <person name="Wiebenga A."/>
            <person name="Aguilar-Osorio G."/>
            <person name="Amillis S."/>
            <person name="Uchima C.A."/>
            <person name="Anderluh G."/>
            <person name="Asadollahi M."/>
            <person name="Askin M."/>
            <person name="Barry K."/>
            <person name="Battaglia E."/>
            <person name="Bayram O."/>
            <person name="Benocci T."/>
            <person name="Braus-Stromeyer S.A."/>
            <person name="Caldana C."/>
            <person name="Canovas D."/>
            <person name="Cerqueira G.C."/>
            <person name="Chen F."/>
            <person name="Chen W."/>
            <person name="Choi C."/>
            <person name="Clum A."/>
            <person name="Dos Santos R.A."/>
            <person name="Damasio A.R."/>
            <person name="Diallinas G."/>
            <person name="Emri T."/>
            <person name="Fekete E."/>
            <person name="Flipphi M."/>
            <person name="Freyberg S."/>
            <person name="Gallo A."/>
            <person name="Gournas C."/>
            <person name="Habgood R."/>
            <person name="Hainaut M."/>
            <person name="Harispe M.L."/>
            <person name="Henrissat B."/>
            <person name="Hilden K.S."/>
            <person name="Hope R."/>
            <person name="Hossain A."/>
            <person name="Karabika E."/>
            <person name="Karaffa L."/>
            <person name="Karanyi Z."/>
            <person name="Krasevec N."/>
            <person name="Kuo A."/>
            <person name="Kusch H."/>
            <person name="LaButti K."/>
            <person name="Lagendijk E.L."/>
            <person name="Lapidus A."/>
            <person name="Levasseur A."/>
            <person name="Lindquist E."/>
            <person name="Lipzen A."/>
            <person name="Logrieco A.F."/>
            <person name="MacCabe A."/>
            <person name="Maekelae M.R."/>
            <person name="Malavazi I."/>
            <person name="Melin P."/>
            <person name="Meyer V."/>
            <person name="Mielnichuk N."/>
            <person name="Miskei M."/>
            <person name="Molnar A.P."/>
            <person name="Mule G."/>
            <person name="Ngan C.Y."/>
            <person name="Orejas M."/>
            <person name="Orosz E."/>
            <person name="Ouedraogo J.P."/>
            <person name="Overkamp K.M."/>
            <person name="Park H.-S."/>
            <person name="Perrone G."/>
            <person name="Piumi F."/>
            <person name="Punt P.J."/>
            <person name="Ram A.F."/>
            <person name="Ramon A."/>
            <person name="Rauscher S."/>
            <person name="Record E."/>
            <person name="Riano-Pachon D.M."/>
            <person name="Robert V."/>
            <person name="Roehrig J."/>
            <person name="Ruller R."/>
            <person name="Salamov A."/>
            <person name="Salih N.S."/>
            <person name="Samson R.A."/>
            <person name="Sandor E."/>
            <person name="Sanguinetti M."/>
            <person name="Schuetze T."/>
            <person name="Sepcic K."/>
            <person name="Shelest E."/>
            <person name="Sherlock G."/>
            <person name="Sophianopoulou V."/>
            <person name="Squina F.M."/>
            <person name="Sun H."/>
            <person name="Susca A."/>
            <person name="Todd R.B."/>
            <person name="Tsang A."/>
            <person name="Unkles S.E."/>
            <person name="van de Wiele N."/>
            <person name="van Rossen-Uffink D."/>
            <person name="Oliveira J.V."/>
            <person name="Vesth T.C."/>
            <person name="Visser J."/>
            <person name="Yu J.-H."/>
            <person name="Zhou M."/>
            <person name="Andersen M.R."/>
            <person name="Archer D.B."/>
            <person name="Baker S.E."/>
            <person name="Benoit I."/>
            <person name="Brakhage A.A."/>
            <person name="Braus G.H."/>
            <person name="Fischer R."/>
            <person name="Frisvad J.C."/>
            <person name="Goldman G.H."/>
            <person name="Houbraken J."/>
            <person name="Oakley B."/>
            <person name="Pocsi I."/>
            <person name="Scazzocchio C."/>
            <person name="Seiboth B."/>
            <person name="vanKuyk P.A."/>
            <person name="Wortman J."/>
            <person name="Dyer P.S."/>
            <person name="Grigoriev I.V."/>
        </authorList>
    </citation>
    <scope>NUCLEOTIDE SEQUENCE [LARGE SCALE GENOMIC DNA]</scope>
    <source>
        <strain evidence="8">CBS 583.65</strain>
    </source>
</reference>
<evidence type="ECO:0000256" key="4">
    <source>
        <dbReference type="PROSITE-ProRule" id="PRU00452"/>
    </source>
</evidence>
<feature type="compositionally biased region" description="Low complexity" evidence="5">
    <location>
        <begin position="36"/>
        <end position="72"/>
    </location>
</feature>
<feature type="region of interest" description="Disordered" evidence="5">
    <location>
        <begin position="1"/>
        <end position="20"/>
    </location>
</feature>
<dbReference type="STRING" id="1036611.A0A1L9PQ27"/>
<keyword evidence="2 4" id="KW-0863">Zinc-finger</keyword>
<dbReference type="GO" id="GO:0016925">
    <property type="term" value="P:protein sumoylation"/>
    <property type="evidence" value="ECO:0007669"/>
    <property type="project" value="TreeGrafter"/>
</dbReference>
<keyword evidence="8" id="KW-1185">Reference proteome</keyword>
<feature type="compositionally biased region" description="Pro residues" evidence="5">
    <location>
        <begin position="73"/>
        <end position="84"/>
    </location>
</feature>
<dbReference type="EMBL" id="KV878130">
    <property type="protein sequence ID" value="OJJ03603.1"/>
    <property type="molecule type" value="Genomic_DNA"/>
</dbReference>
<dbReference type="InterPro" id="IPR004181">
    <property type="entry name" value="Znf_MIZ"/>
</dbReference>
<evidence type="ECO:0000256" key="5">
    <source>
        <dbReference type="SAM" id="MobiDB-lite"/>
    </source>
</evidence>
<evidence type="ECO:0000256" key="3">
    <source>
        <dbReference type="ARBA" id="ARBA00022833"/>
    </source>
</evidence>
<name>A0A1L9PQ27_ASPVE</name>
<gene>
    <name evidence="7" type="ORF">ASPVEDRAFT_85043</name>
</gene>
<feature type="region of interest" description="Disordered" evidence="5">
    <location>
        <begin position="569"/>
        <end position="624"/>
    </location>
</feature>
<dbReference type="GeneID" id="63733154"/>
<sequence>MTSDPANNNRRKDLDLNRSNSTANIFLGGARKSWMSTTAATSQHSSQNPPVSTSESNSRPISSSIPSASNPASAPPPLPPPPVTLPRSHPASPAACSPAPARSVAAVSSTSPTRLAGMRDFPSHQLQSIASFRENQGPETSVVSAAARNVQVPPPSNTPPSTIRSPASHVQPLPGPVEPPLQRQKPQQRQKPKQQQLQTHLQQESASSLPSPDPTIHPRSHASPITAIERNNGPPPILSPSTTAFPSPPGQQAPSVQRRSWPNAPIASTPPTLSSDQPGVPAQGGSTHIGRSSYPNHPHPTPGARVPAAALASQQQQLQQHHSAALPATSNGSSSVIDPGFFMRAKQNLEAHVRTASQENRFSELVELPRAHLLFSACEQQDIVYIALHQIYCLSSISEPDFLNLPGFSHDDERGLVIVRNLLVDNCRVSPGFLQWFVNFPLPLPELLQDPTYLWAVNKVQRILVGFANGWDALEDKVKKTQLPPLVEDMVNLLNVESSVVQYNVFLCLCRRIHGVTLENRLYQIFTRDRDFYQNSSISQVSQDQRHGQRRLQNDHIVAMYREGIEAMRNNAPTGQPGVATSASSLPASSQTVSGSVPTHMTQRSAQNPSHMQQNPGTQRMNGTAPLPVMNSASVAQPGPQQLGFSQPPMQQGSVGPQIFPSQILPSQAAGVVLSPVMATVPHMVQHPPPPGRGRFIHYTPRQHLQPAPQSVRTLQHPPHHPHMPAGYRVQHPSVQNITPQQRPTGQMSALLLPRPNVPPVMNTRPNPNRLAIHQAHLRDPVNQFVSVDATGAESPTELLPHVTSFLVKPKVLSKDEVSCKWEVSLSAEDFHRRPVFENPGTGNRMLQISKEGTQLYRLRCVKVPRSTTELSEHSWCVSETAWPTAIYLFVNNQEHFPRRKIHNTRDLPLDITLALQEGMNNINVQFIPGPAEQKNFTYAVAVEILAFTSFGNAKALSKSLPAVESQKRICGRLTRDSENEDDELSIVSDDLKVTLVDPFTARLFEVPTRGSHCEHTECFDQDTFLQTRVLKCGYRSAIEADWRCPICRRDARPQSLIVDEFLANVRKELEHTNRCDGARILQIKADGTWEVKTDDDLAPSEKQTPQPSRTTSKRKSSTLESGPLQRPKIDRSSSTPARILNENQPPTVIILD</sequence>
<dbReference type="AlphaFoldDB" id="A0A1L9PQ27"/>
<feature type="region of interest" description="Disordered" evidence="5">
    <location>
        <begin position="1093"/>
        <end position="1153"/>
    </location>
</feature>
<feature type="compositionally biased region" description="Low complexity" evidence="5">
    <location>
        <begin position="85"/>
        <end position="98"/>
    </location>
</feature>
<dbReference type="OrthoDB" id="27975at2759"/>
<feature type="compositionally biased region" description="Polar residues" evidence="5">
    <location>
        <begin position="284"/>
        <end position="295"/>
    </location>
</feature>
<feature type="compositionally biased region" description="Low complexity" evidence="5">
    <location>
        <begin position="307"/>
        <end position="328"/>
    </location>
</feature>
<accession>A0A1L9PQ27</accession>
<dbReference type="VEuPathDB" id="FungiDB:ASPVEDRAFT_85043"/>
<protein>
    <recommendedName>
        <fullName evidence="6">SP-RING-type domain-containing protein</fullName>
    </recommendedName>
</protein>
<feature type="region of interest" description="Disordered" evidence="5">
    <location>
        <begin position="149"/>
        <end position="332"/>
    </location>
</feature>
<dbReference type="Proteomes" id="UP000184073">
    <property type="component" value="Unassembled WGS sequence"/>
</dbReference>
<proteinExistence type="predicted"/>
<feature type="compositionally biased region" description="Polar residues" evidence="5">
    <location>
        <begin position="1133"/>
        <end position="1147"/>
    </location>
</feature>
<dbReference type="RefSeq" id="XP_040669365.1">
    <property type="nucleotide sequence ID" value="XM_040817643.1"/>
</dbReference>
<evidence type="ECO:0000313" key="7">
    <source>
        <dbReference type="EMBL" id="OJJ03603.1"/>
    </source>
</evidence>
<dbReference type="Pfam" id="PF02891">
    <property type="entry name" value="zf-MIZ"/>
    <property type="match status" value="1"/>
</dbReference>
<feature type="compositionally biased region" description="Low complexity" evidence="5">
    <location>
        <begin position="193"/>
        <end position="203"/>
    </location>
</feature>
<keyword evidence="1" id="KW-0479">Metal-binding</keyword>
<evidence type="ECO:0000256" key="2">
    <source>
        <dbReference type="ARBA" id="ARBA00022771"/>
    </source>
</evidence>
<feature type="domain" description="SP-RING-type" evidence="6">
    <location>
        <begin position="981"/>
        <end position="1072"/>
    </location>
</feature>
<dbReference type="GO" id="GO:0061665">
    <property type="term" value="F:SUMO ligase activity"/>
    <property type="evidence" value="ECO:0007669"/>
    <property type="project" value="TreeGrafter"/>
</dbReference>
<keyword evidence="3" id="KW-0862">Zinc</keyword>
<dbReference type="PANTHER" id="PTHR10782">
    <property type="entry name" value="ZINC FINGER MIZ DOMAIN-CONTAINING PROTEIN"/>
    <property type="match status" value="1"/>
</dbReference>
<feature type="compositionally biased region" description="Polar residues" evidence="5">
    <location>
        <begin position="571"/>
        <end position="622"/>
    </location>
</feature>
<dbReference type="PANTHER" id="PTHR10782:SF4">
    <property type="entry name" value="TONALLI, ISOFORM E"/>
    <property type="match status" value="1"/>
</dbReference>
<evidence type="ECO:0000256" key="1">
    <source>
        <dbReference type="ARBA" id="ARBA00022723"/>
    </source>
</evidence>
<evidence type="ECO:0000313" key="8">
    <source>
        <dbReference type="Proteomes" id="UP000184073"/>
    </source>
</evidence>
<dbReference type="GO" id="GO:0000785">
    <property type="term" value="C:chromatin"/>
    <property type="evidence" value="ECO:0007669"/>
    <property type="project" value="TreeGrafter"/>
</dbReference>
<organism evidence="7 8">
    <name type="scientific">Aspergillus versicolor CBS 583.65</name>
    <dbReference type="NCBI Taxonomy" id="1036611"/>
    <lineage>
        <taxon>Eukaryota</taxon>
        <taxon>Fungi</taxon>
        <taxon>Dikarya</taxon>
        <taxon>Ascomycota</taxon>
        <taxon>Pezizomycotina</taxon>
        <taxon>Eurotiomycetes</taxon>
        <taxon>Eurotiomycetidae</taxon>
        <taxon>Eurotiales</taxon>
        <taxon>Aspergillaceae</taxon>
        <taxon>Aspergillus</taxon>
        <taxon>Aspergillus subgen. Nidulantes</taxon>
    </lineage>
</organism>
<dbReference type="InterPro" id="IPR013083">
    <property type="entry name" value="Znf_RING/FYVE/PHD"/>
</dbReference>
<dbReference type="PROSITE" id="PS51044">
    <property type="entry name" value="ZF_SP_RING"/>
    <property type="match status" value="1"/>
</dbReference>
<dbReference type="Gene3D" id="3.30.40.10">
    <property type="entry name" value="Zinc/RING finger domain, C3HC4 (zinc finger)"/>
    <property type="match status" value="1"/>
</dbReference>
<dbReference type="GO" id="GO:0008270">
    <property type="term" value="F:zinc ion binding"/>
    <property type="evidence" value="ECO:0007669"/>
    <property type="project" value="UniProtKB-KW"/>
</dbReference>
<evidence type="ECO:0000259" key="6">
    <source>
        <dbReference type="PROSITE" id="PS51044"/>
    </source>
</evidence>
<feature type="region of interest" description="Disordered" evidence="5">
    <location>
        <begin position="34"/>
        <end position="98"/>
    </location>
</feature>